<dbReference type="EMBL" id="JARWAO010000002">
    <property type="protein sequence ID" value="MDR5895585.1"/>
    <property type="molecule type" value="Genomic_DNA"/>
</dbReference>
<dbReference type="InterPro" id="IPR012312">
    <property type="entry name" value="Hemerythrin-like"/>
</dbReference>
<dbReference type="Proteomes" id="UP001269375">
    <property type="component" value="Unassembled WGS sequence"/>
</dbReference>
<dbReference type="Pfam" id="PF01814">
    <property type="entry name" value="Hemerythrin"/>
    <property type="match status" value="1"/>
</dbReference>
<dbReference type="RefSeq" id="WP_251591806.1">
    <property type="nucleotide sequence ID" value="NZ_JAMLJI010000001.1"/>
</dbReference>
<dbReference type="CDD" id="cd12108">
    <property type="entry name" value="Hr-like"/>
    <property type="match status" value="1"/>
</dbReference>
<evidence type="ECO:0000259" key="1">
    <source>
        <dbReference type="Pfam" id="PF01814"/>
    </source>
</evidence>
<comment type="caution">
    <text evidence="2">The sequence shown here is derived from an EMBL/GenBank/DDBJ whole genome shotgun (WGS) entry which is preliminary data.</text>
</comment>
<evidence type="ECO:0000313" key="3">
    <source>
        <dbReference type="Proteomes" id="UP001269375"/>
    </source>
</evidence>
<proteinExistence type="predicted"/>
<dbReference type="Gene3D" id="1.20.120.520">
    <property type="entry name" value="nmb1532 protein domain like"/>
    <property type="match status" value="1"/>
</dbReference>
<dbReference type="PANTHER" id="PTHR35585:SF1">
    <property type="entry name" value="HHE DOMAIN PROTEIN (AFU_ORTHOLOGUE AFUA_4G00730)"/>
    <property type="match status" value="1"/>
</dbReference>
<name>A0ABU1GUU3_9GAMM</name>
<evidence type="ECO:0000313" key="2">
    <source>
        <dbReference type="EMBL" id="MDR5895585.1"/>
    </source>
</evidence>
<dbReference type="PANTHER" id="PTHR35585">
    <property type="entry name" value="HHE DOMAIN PROTEIN (AFU_ORTHOLOGUE AFUA_4G00730)"/>
    <property type="match status" value="1"/>
</dbReference>
<reference evidence="2 3" key="1">
    <citation type="submission" date="2023-04" db="EMBL/GenBank/DDBJ databases">
        <title>A long-awaited taxogenomic arrangement of the family Halomonadaceae.</title>
        <authorList>
            <person name="De La Haba R."/>
            <person name="Chuvochina M."/>
            <person name="Wittouck S."/>
            <person name="Arahal D.R."/>
            <person name="Sanchez-Porro C."/>
            <person name="Hugenholtz P."/>
            <person name="Ventosa A."/>
        </authorList>
    </citation>
    <scope>NUCLEOTIDE SEQUENCE [LARGE SCALE GENOMIC DNA]</scope>
    <source>
        <strain evidence="2 3">DSM 22428</strain>
    </source>
</reference>
<gene>
    <name evidence="2" type="ORF">QC825_05815</name>
</gene>
<sequence length="146" mass="17201">MTTIFEELRADHDKQRTLLDLLVKTEGDSEGRKELFEQIKAAMHHHETAEERYFYSPLMDYDSGVEKSRHGIAEHHEMDEVMEQMDETDFSSPGWLSLAKKLRDMALHHFEDEENHYFISAGQKFSDDDKTRLASEYRSEMERLAS</sequence>
<keyword evidence="3" id="KW-1185">Reference proteome</keyword>
<accession>A0ABU1GUU3</accession>
<organism evidence="2 3">
    <name type="scientific">Larsenimonas suaedae</name>
    <dbReference type="NCBI Taxonomy" id="1851019"/>
    <lineage>
        <taxon>Bacteria</taxon>
        <taxon>Pseudomonadati</taxon>
        <taxon>Pseudomonadota</taxon>
        <taxon>Gammaproteobacteria</taxon>
        <taxon>Oceanospirillales</taxon>
        <taxon>Halomonadaceae</taxon>
        <taxon>Larsenimonas</taxon>
    </lineage>
</organism>
<protein>
    <submittedName>
        <fullName evidence="2">Hemerythrin domain-containing protein</fullName>
    </submittedName>
</protein>
<feature type="domain" description="Hemerythrin-like" evidence="1">
    <location>
        <begin position="3"/>
        <end position="118"/>
    </location>
</feature>